<dbReference type="Proteomes" id="UP000260642">
    <property type="component" value="Unassembled WGS sequence"/>
</dbReference>
<dbReference type="AlphaFoldDB" id="A0A3E4E501"/>
<dbReference type="EMBL" id="QSOB01000028">
    <property type="protein sequence ID" value="RGI65886.1"/>
    <property type="molecule type" value="Genomic_DNA"/>
</dbReference>
<dbReference type="RefSeq" id="WP_117483044.1">
    <property type="nucleotide sequence ID" value="NZ_QROF01000019.1"/>
</dbReference>
<evidence type="ECO:0000313" key="3">
    <source>
        <dbReference type="EMBL" id="RHL01924.1"/>
    </source>
</evidence>
<dbReference type="Proteomes" id="UP000283683">
    <property type="component" value="Unassembled WGS sequence"/>
</dbReference>
<dbReference type="EMBL" id="QSAZ01000005">
    <property type="protein sequence ID" value="RGW87561.1"/>
    <property type="molecule type" value="Genomic_DNA"/>
</dbReference>
<evidence type="ECO:0000313" key="6">
    <source>
        <dbReference type="Proteomes" id="UP000286181"/>
    </source>
</evidence>
<evidence type="ECO:0008006" key="7">
    <source>
        <dbReference type="Google" id="ProtNLM"/>
    </source>
</evidence>
<sequence>MNVRFIDTSVMMNLLEVPGRCADSQMIKDEFRQIIDNKEVLILPIATIIETGNHIAHISNGNSRRTIASKFGEFLRKTAEGEAPWKLYGIELDKEGLVYLADHIEENAMQQVGVGDMSIIHAYEQYKSNTPGIGRIMIWSTDRHLQGYIEENVSETTYRRRRKS</sequence>
<evidence type="ECO:0000313" key="5">
    <source>
        <dbReference type="Proteomes" id="UP000283683"/>
    </source>
</evidence>
<name>A0A3E4E501_9FIRM</name>
<evidence type="ECO:0000313" key="4">
    <source>
        <dbReference type="Proteomes" id="UP000260642"/>
    </source>
</evidence>
<comment type="caution">
    <text evidence="1">The sequence shown here is derived from an EMBL/GenBank/DDBJ whole genome shotgun (WGS) entry which is preliminary data.</text>
</comment>
<proteinExistence type="predicted"/>
<reference evidence="4 5" key="1">
    <citation type="submission" date="2018-08" db="EMBL/GenBank/DDBJ databases">
        <title>A genome reference for cultivated species of the human gut microbiota.</title>
        <authorList>
            <person name="Zou Y."/>
            <person name="Xue W."/>
            <person name="Luo G."/>
        </authorList>
    </citation>
    <scope>NUCLEOTIDE SEQUENCE [LARGE SCALE GENOMIC DNA]</scope>
    <source>
        <strain evidence="2 5">AF06-19</strain>
        <strain evidence="3 6">AF39-14AC</strain>
        <strain evidence="1 4">TM10-3</strain>
    </source>
</reference>
<protein>
    <recommendedName>
        <fullName evidence="7">PIN domain-containing protein</fullName>
    </recommendedName>
</protein>
<dbReference type="Proteomes" id="UP000286181">
    <property type="component" value="Unassembled WGS sequence"/>
</dbReference>
<accession>A0A3E4E501</accession>
<dbReference type="EMBL" id="QROF01000019">
    <property type="protein sequence ID" value="RHL01924.1"/>
    <property type="molecule type" value="Genomic_DNA"/>
</dbReference>
<evidence type="ECO:0000313" key="1">
    <source>
        <dbReference type="EMBL" id="RGI65886.1"/>
    </source>
</evidence>
<organism evidence="1 4">
    <name type="scientific">Agathobacter rectalis</name>
    <dbReference type="NCBI Taxonomy" id="39491"/>
    <lineage>
        <taxon>Bacteria</taxon>
        <taxon>Bacillati</taxon>
        <taxon>Bacillota</taxon>
        <taxon>Clostridia</taxon>
        <taxon>Lachnospirales</taxon>
        <taxon>Lachnospiraceae</taxon>
        <taxon>Agathobacter</taxon>
    </lineage>
</organism>
<evidence type="ECO:0000313" key="2">
    <source>
        <dbReference type="EMBL" id="RGW87561.1"/>
    </source>
</evidence>
<gene>
    <name evidence="3" type="ORF">DW038_14575</name>
    <name evidence="2" type="ORF">DWV45_06555</name>
    <name evidence="1" type="ORF">DXD95_13295</name>
</gene>